<keyword evidence="3" id="KW-1185">Reference proteome</keyword>
<protein>
    <recommendedName>
        <fullName evidence="4">Transposase</fullName>
    </recommendedName>
</protein>
<organism evidence="2 3">
    <name type="scientific">Rhizorhabdus dicambivorans</name>
    <dbReference type="NCBI Taxonomy" id="1850238"/>
    <lineage>
        <taxon>Bacteria</taxon>
        <taxon>Pseudomonadati</taxon>
        <taxon>Pseudomonadota</taxon>
        <taxon>Alphaproteobacteria</taxon>
        <taxon>Sphingomonadales</taxon>
        <taxon>Sphingomonadaceae</taxon>
        <taxon>Rhizorhabdus</taxon>
    </lineage>
</organism>
<gene>
    <name evidence="2" type="ORF">COO09_20605</name>
</gene>
<feature type="region of interest" description="Disordered" evidence="1">
    <location>
        <begin position="82"/>
        <end position="135"/>
    </location>
</feature>
<dbReference type="EMBL" id="NWUF01000029">
    <property type="protein sequence ID" value="PCE40385.1"/>
    <property type="molecule type" value="Genomic_DNA"/>
</dbReference>
<sequence>MRSLYRRRGRGKATDPVRARLVQRPENWPWSRVRAHLTGRDSRFVTVAPALGRVGDFAAFLGETFDEAFTYAALRKAEGIGRPIGSPEWPGDMEARSLPLRPQKRGLKLRKRARGQQDSPASYSISISAGASPLS</sequence>
<evidence type="ECO:0000313" key="2">
    <source>
        <dbReference type="EMBL" id="PCE40385.1"/>
    </source>
</evidence>
<dbReference type="AlphaFoldDB" id="A0A2A4FNP5"/>
<name>A0A2A4FNP5_9SPHN</name>
<evidence type="ECO:0008006" key="4">
    <source>
        <dbReference type="Google" id="ProtNLM"/>
    </source>
</evidence>
<feature type="compositionally biased region" description="Low complexity" evidence="1">
    <location>
        <begin position="119"/>
        <end position="135"/>
    </location>
</feature>
<reference evidence="2 3" key="1">
    <citation type="submission" date="2017-09" db="EMBL/GenBank/DDBJ databases">
        <title>The Catabolism of 3,6-Dichlorosalicylic acid is Initiated by the Cytochrome P450 Monooxygenase DsmABC in Rhizorhabdus dicambivorans Ndbn-20.</title>
        <authorList>
            <person name="Na L."/>
        </authorList>
    </citation>
    <scope>NUCLEOTIDE SEQUENCE [LARGE SCALE GENOMIC DNA]</scope>
    <source>
        <strain evidence="2 3">Ndbn-20m</strain>
    </source>
</reference>
<dbReference type="Proteomes" id="UP000218934">
    <property type="component" value="Unassembled WGS sequence"/>
</dbReference>
<evidence type="ECO:0000313" key="3">
    <source>
        <dbReference type="Proteomes" id="UP000218934"/>
    </source>
</evidence>
<feature type="compositionally biased region" description="Basic residues" evidence="1">
    <location>
        <begin position="102"/>
        <end position="114"/>
    </location>
</feature>
<proteinExistence type="predicted"/>
<accession>A0A2A4FNP5</accession>
<evidence type="ECO:0000256" key="1">
    <source>
        <dbReference type="SAM" id="MobiDB-lite"/>
    </source>
</evidence>
<comment type="caution">
    <text evidence="2">The sequence shown here is derived from an EMBL/GenBank/DDBJ whole genome shotgun (WGS) entry which is preliminary data.</text>
</comment>